<evidence type="ECO:0000313" key="3">
    <source>
        <dbReference type="Proteomes" id="UP000887013"/>
    </source>
</evidence>
<organism evidence="2 3">
    <name type="scientific">Nephila pilipes</name>
    <name type="common">Giant wood spider</name>
    <name type="synonym">Nephila maculata</name>
    <dbReference type="NCBI Taxonomy" id="299642"/>
    <lineage>
        <taxon>Eukaryota</taxon>
        <taxon>Metazoa</taxon>
        <taxon>Ecdysozoa</taxon>
        <taxon>Arthropoda</taxon>
        <taxon>Chelicerata</taxon>
        <taxon>Arachnida</taxon>
        <taxon>Araneae</taxon>
        <taxon>Araneomorphae</taxon>
        <taxon>Entelegynae</taxon>
        <taxon>Araneoidea</taxon>
        <taxon>Nephilidae</taxon>
        <taxon>Nephila</taxon>
    </lineage>
</organism>
<evidence type="ECO:0000313" key="2">
    <source>
        <dbReference type="EMBL" id="GFU15137.1"/>
    </source>
</evidence>
<proteinExistence type="predicted"/>
<dbReference type="Proteomes" id="UP000887013">
    <property type="component" value="Unassembled WGS sequence"/>
</dbReference>
<name>A0A8X6UJ11_NEPPI</name>
<comment type="caution">
    <text evidence="2">The sequence shown here is derived from an EMBL/GenBank/DDBJ whole genome shotgun (WGS) entry which is preliminary data.</text>
</comment>
<feature type="region of interest" description="Disordered" evidence="1">
    <location>
        <begin position="1"/>
        <end position="21"/>
    </location>
</feature>
<reference evidence="2" key="1">
    <citation type="submission" date="2020-08" db="EMBL/GenBank/DDBJ databases">
        <title>Multicomponent nature underlies the extraordinary mechanical properties of spider dragline silk.</title>
        <authorList>
            <person name="Kono N."/>
            <person name="Nakamura H."/>
            <person name="Mori M."/>
            <person name="Yoshida Y."/>
            <person name="Ohtoshi R."/>
            <person name="Malay A.D."/>
            <person name="Moran D.A.P."/>
            <person name="Tomita M."/>
            <person name="Numata K."/>
            <person name="Arakawa K."/>
        </authorList>
    </citation>
    <scope>NUCLEOTIDE SEQUENCE</scope>
</reference>
<dbReference type="EMBL" id="BMAW01030133">
    <property type="protein sequence ID" value="GFU15137.1"/>
    <property type="molecule type" value="Genomic_DNA"/>
</dbReference>
<dbReference type="OrthoDB" id="10316573at2759"/>
<keyword evidence="3" id="KW-1185">Reference proteome</keyword>
<dbReference type="AlphaFoldDB" id="A0A8X6UJ11"/>
<protein>
    <submittedName>
        <fullName evidence="2">Uncharacterized protein</fullName>
    </submittedName>
</protein>
<accession>A0A8X6UJ11</accession>
<sequence>MKVPRNKKVKEDWNKTKKKKRNAHQNIFTAISFRAEKDPGAHPISALVPPSLSGLNGLFCMPISSAKDWTTGPIGLDAAHEVAGHESCFRGTTLRQLIRNSLCVLPWWQVV</sequence>
<gene>
    <name evidence="2" type="ORF">NPIL_134771</name>
</gene>
<evidence type="ECO:0000256" key="1">
    <source>
        <dbReference type="SAM" id="MobiDB-lite"/>
    </source>
</evidence>